<dbReference type="EMBL" id="AEAI01002177">
    <property type="protein sequence ID" value="EGH47361.1"/>
    <property type="molecule type" value="Genomic_DNA"/>
</dbReference>
<organism evidence="1 2">
    <name type="scientific">Pseudomonas syringae pv. pisi str. 1704B</name>
    <dbReference type="NCBI Taxonomy" id="629263"/>
    <lineage>
        <taxon>Bacteria</taxon>
        <taxon>Pseudomonadati</taxon>
        <taxon>Pseudomonadota</taxon>
        <taxon>Gammaproteobacteria</taxon>
        <taxon>Pseudomonadales</taxon>
        <taxon>Pseudomonadaceae</taxon>
        <taxon>Pseudomonas</taxon>
        <taxon>Pseudomonas syringae</taxon>
    </lineage>
</organism>
<dbReference type="AlphaFoldDB" id="F3GJV8"/>
<evidence type="ECO:0000313" key="1">
    <source>
        <dbReference type="EMBL" id="EGH47361.1"/>
    </source>
</evidence>
<proteinExistence type="predicted"/>
<comment type="caution">
    <text evidence="1">The sequence shown here is derived from an EMBL/GenBank/DDBJ whole genome shotgun (WGS) entry which is preliminary data.</text>
</comment>
<dbReference type="HOGENOM" id="CLU_3407655_0_0_6"/>
<evidence type="ECO:0000313" key="2">
    <source>
        <dbReference type="Proteomes" id="UP000004986"/>
    </source>
</evidence>
<name>F3GJV8_PSESJ</name>
<accession>F3GJV8</accession>
<gene>
    <name evidence="1" type="ORF">PSYPI_35890</name>
</gene>
<keyword evidence="2" id="KW-1185">Reference proteome</keyword>
<dbReference type="Proteomes" id="UP000004986">
    <property type="component" value="Unassembled WGS sequence"/>
</dbReference>
<protein>
    <submittedName>
        <fullName evidence="1">Isovaleryl-CoA dehydrogenase</fullName>
    </submittedName>
</protein>
<reference evidence="1 2" key="1">
    <citation type="journal article" date="2011" name="PLoS Pathog.">
        <title>Dynamic evolution of pathogenicity revealed by sequencing and comparative genomics of 19 Pseudomonas syringae isolates.</title>
        <authorList>
            <person name="Baltrus D.A."/>
            <person name="Nishimura M.T."/>
            <person name="Romanchuk A."/>
            <person name="Chang J.H."/>
            <person name="Mukhtar M.S."/>
            <person name="Cherkis K."/>
            <person name="Roach J."/>
            <person name="Grant S.R."/>
            <person name="Jones C.D."/>
            <person name="Dangl J.L."/>
        </authorList>
    </citation>
    <scope>NUCLEOTIDE SEQUENCE [LARGE SCALE GENOMIC DNA]</scope>
    <source>
        <strain evidence="1 2">1704B</strain>
    </source>
</reference>
<feature type="non-terminal residue" evidence="1">
    <location>
        <position position="31"/>
    </location>
</feature>
<sequence>MSYPSLNFALGETIDMLRDQLQSFVAAELSP</sequence>